<comment type="similarity">
    <text evidence="2">Belongs to the MreD family.</text>
</comment>
<dbReference type="Gene3D" id="1.10.1760.20">
    <property type="match status" value="1"/>
</dbReference>
<dbReference type="GO" id="GO:0008360">
    <property type="term" value="P:regulation of cell shape"/>
    <property type="evidence" value="ECO:0007669"/>
    <property type="project" value="UniProtKB-KW"/>
</dbReference>
<proteinExistence type="inferred from homology"/>
<evidence type="ECO:0000256" key="4">
    <source>
        <dbReference type="ARBA" id="ARBA00022692"/>
    </source>
</evidence>
<evidence type="ECO:0000256" key="2">
    <source>
        <dbReference type="ARBA" id="ARBA00007776"/>
    </source>
</evidence>
<dbReference type="EMBL" id="AEDD01000011">
    <property type="protein sequence ID" value="EFM09303.1"/>
    <property type="molecule type" value="Genomic_DNA"/>
</dbReference>
<keyword evidence="5" id="KW-0133">Cell shape</keyword>
<evidence type="ECO:0000256" key="7">
    <source>
        <dbReference type="ARBA" id="ARBA00023136"/>
    </source>
</evidence>
<dbReference type="RefSeq" id="WP_006039826.1">
    <property type="nucleotide sequence ID" value="NZ_AEDD01000011.1"/>
</dbReference>
<gene>
    <name evidence="9" type="ORF">PaecuDRAFT_3840</name>
</gene>
<sequence>MTTGRLVVLMFVLFLIEGTLVPWFMPEQLTGRLIPHFTFVIVLYTALYGGRHKALVLGLVFGLLQDIVYYGHLLGIHSFSMGLLGYLTGLLLEKKRVTMMSALLVVTVCCLVYETVIYGVYLVFRFTRETYEYAMIDHILLSTFLQLGFALVVYVPVRRWVDRSGYAMKPENEEE</sequence>
<feature type="transmembrane region" description="Helical" evidence="8">
    <location>
        <begin position="6"/>
        <end position="25"/>
    </location>
</feature>
<evidence type="ECO:0000256" key="1">
    <source>
        <dbReference type="ARBA" id="ARBA00004651"/>
    </source>
</evidence>
<keyword evidence="6 8" id="KW-1133">Transmembrane helix</keyword>
<dbReference type="STRING" id="717606.PaecuDRAFT_3840"/>
<dbReference type="Proteomes" id="UP000005387">
    <property type="component" value="Unassembled WGS sequence"/>
</dbReference>
<dbReference type="AlphaFoldDB" id="E0IDU9"/>
<keyword evidence="7 8" id="KW-0472">Membrane</keyword>
<reference evidence="9 10" key="1">
    <citation type="submission" date="2010-07" db="EMBL/GenBank/DDBJ databases">
        <title>The draft genome of Paenibacillus curdlanolyticus YK9.</title>
        <authorList>
            <consortium name="US DOE Joint Genome Institute (JGI-PGF)"/>
            <person name="Lucas S."/>
            <person name="Copeland A."/>
            <person name="Lapidus A."/>
            <person name="Cheng J.-F."/>
            <person name="Bruce D."/>
            <person name="Goodwin L."/>
            <person name="Pitluck S."/>
            <person name="Land M.L."/>
            <person name="Hauser L."/>
            <person name="Chang Y.-J."/>
            <person name="Jeffries C."/>
            <person name="Anderson I.J."/>
            <person name="Johnson E."/>
            <person name="Loganathan U."/>
            <person name="Mulhopadhyay B."/>
            <person name="Kyrpides N."/>
            <person name="Woyke T.J."/>
        </authorList>
    </citation>
    <scope>NUCLEOTIDE SEQUENCE [LARGE SCALE GENOMIC DNA]</scope>
    <source>
        <strain evidence="9 10">YK9</strain>
    </source>
</reference>
<keyword evidence="3" id="KW-1003">Cell membrane</keyword>
<dbReference type="Pfam" id="PF04093">
    <property type="entry name" value="MreD"/>
    <property type="match status" value="1"/>
</dbReference>
<dbReference type="NCBIfam" id="TIGR03426">
    <property type="entry name" value="shape_MreD"/>
    <property type="match status" value="1"/>
</dbReference>
<feature type="transmembrane region" description="Helical" evidence="8">
    <location>
        <begin position="67"/>
        <end position="91"/>
    </location>
</feature>
<feature type="transmembrane region" description="Helical" evidence="8">
    <location>
        <begin position="103"/>
        <end position="124"/>
    </location>
</feature>
<evidence type="ECO:0000313" key="10">
    <source>
        <dbReference type="Proteomes" id="UP000005387"/>
    </source>
</evidence>
<comment type="subcellular location">
    <subcellularLocation>
        <location evidence="1">Cell membrane</location>
        <topology evidence="1">Multi-pass membrane protein</topology>
    </subcellularLocation>
</comment>
<keyword evidence="10" id="KW-1185">Reference proteome</keyword>
<organism evidence="9 10">
    <name type="scientific">Paenibacillus curdlanolyticus YK9</name>
    <dbReference type="NCBI Taxonomy" id="717606"/>
    <lineage>
        <taxon>Bacteria</taxon>
        <taxon>Bacillati</taxon>
        <taxon>Bacillota</taxon>
        <taxon>Bacilli</taxon>
        <taxon>Bacillales</taxon>
        <taxon>Paenibacillaceae</taxon>
        <taxon>Paenibacillus</taxon>
    </lineage>
</organism>
<evidence type="ECO:0000256" key="5">
    <source>
        <dbReference type="ARBA" id="ARBA00022960"/>
    </source>
</evidence>
<dbReference type="OrthoDB" id="2678464at2"/>
<evidence type="ECO:0000256" key="3">
    <source>
        <dbReference type="ARBA" id="ARBA00022475"/>
    </source>
</evidence>
<name>E0IDU9_9BACL</name>
<dbReference type="eggNOG" id="COG2891">
    <property type="taxonomic scope" value="Bacteria"/>
</dbReference>
<accession>E0IDU9</accession>
<evidence type="ECO:0000256" key="8">
    <source>
        <dbReference type="SAM" id="Phobius"/>
    </source>
</evidence>
<feature type="transmembrane region" description="Helical" evidence="8">
    <location>
        <begin position="136"/>
        <end position="157"/>
    </location>
</feature>
<keyword evidence="4 8" id="KW-0812">Transmembrane</keyword>
<feature type="transmembrane region" description="Helical" evidence="8">
    <location>
        <begin position="37"/>
        <end position="61"/>
    </location>
</feature>
<dbReference type="InterPro" id="IPR007227">
    <property type="entry name" value="Cell_shape_determining_MreD"/>
</dbReference>
<protein>
    <submittedName>
        <fullName evidence="9">Rod shape-determining protein MreD</fullName>
    </submittedName>
</protein>
<evidence type="ECO:0000313" key="9">
    <source>
        <dbReference type="EMBL" id="EFM09303.1"/>
    </source>
</evidence>
<dbReference type="GO" id="GO:0005886">
    <property type="term" value="C:plasma membrane"/>
    <property type="evidence" value="ECO:0007669"/>
    <property type="project" value="UniProtKB-SubCell"/>
</dbReference>
<evidence type="ECO:0000256" key="6">
    <source>
        <dbReference type="ARBA" id="ARBA00022989"/>
    </source>
</evidence>